<dbReference type="Pfam" id="PF03323">
    <property type="entry name" value="GerA"/>
    <property type="match status" value="1"/>
</dbReference>
<gene>
    <name evidence="4" type="primary">gerBA</name>
    <name evidence="4" type="ORF">MM817_02748</name>
</gene>
<evidence type="ECO:0000256" key="3">
    <source>
        <dbReference type="SAM" id="Phobius"/>
    </source>
</evidence>
<feature type="transmembrane region" description="Helical" evidence="3">
    <location>
        <begin position="436"/>
        <end position="455"/>
    </location>
</feature>
<dbReference type="Proteomes" id="UP001139263">
    <property type="component" value="Unassembled WGS sequence"/>
</dbReference>
<dbReference type="GO" id="GO:0009847">
    <property type="term" value="P:spore germination"/>
    <property type="evidence" value="ECO:0007669"/>
    <property type="project" value="InterPro"/>
</dbReference>
<evidence type="ECO:0000256" key="1">
    <source>
        <dbReference type="ARBA" id="ARBA00005278"/>
    </source>
</evidence>
<dbReference type="AlphaFoldDB" id="A0A9X2AFV6"/>
<evidence type="ECO:0000256" key="2">
    <source>
        <dbReference type="ARBA" id="ARBA00023136"/>
    </source>
</evidence>
<proteinExistence type="inferred from homology"/>
<sequence>MIHALSPNLERNKQLIQNLFGHSDDIQYEYFQINTVYAEPKLIMSVMVSGLADKDQIHPSVITPLLQHTFVLTTSMIDEAQNHIAIKNTTRFHSIEPCLSMLLQGGVALFFDGEEECLVIIAPALPERSIEEPGFEMSVRGSHEGFVESIGTNMALIRKRIKDPRLRFHPYEFGSITHTKLVIAYIEGLTAPEILHYVKQKLQEIQLDSITSSGEIEQIVEDNPLSIFATIGNTEKPDRAAALLTEGRIIIIVDGDPTTLYGPHLFVESFQGVEDYSSRPYYVTLLRILRFLSLPVSVLTPGLYISATNFHKEMIPTALIPSFQGFNEKAPFPVSFEIFIMLIGFELVREAGIRLPKTVGSAVSIVGALILGQVSVDAGLMTPPAIIVVATSIISGFLLTSIADVVSILRLIYLVSASIFGLFGVIMVTLVTFTHMVSLTSFGVSFMAPLAPLYFSDWKDTIIRMPIRFFSKRPHSIPVQQQTRIKELPKRKGHP</sequence>
<keyword evidence="5" id="KW-1185">Reference proteome</keyword>
<organism evidence="4 5">
    <name type="scientific">Sulfoacidibacillus ferrooxidans</name>
    <dbReference type="NCBI Taxonomy" id="2005001"/>
    <lineage>
        <taxon>Bacteria</taxon>
        <taxon>Bacillati</taxon>
        <taxon>Bacillota</taxon>
        <taxon>Bacilli</taxon>
        <taxon>Bacillales</taxon>
        <taxon>Alicyclobacillaceae</taxon>
        <taxon>Sulfoacidibacillus</taxon>
    </lineage>
</organism>
<dbReference type="PIRSF" id="PIRSF005690">
    <property type="entry name" value="GerBA"/>
    <property type="match status" value="1"/>
</dbReference>
<keyword evidence="3" id="KW-0812">Transmembrane</keyword>
<keyword evidence="3" id="KW-1133">Transmembrane helix</keyword>
<dbReference type="InterPro" id="IPR004995">
    <property type="entry name" value="Spore_Ger"/>
</dbReference>
<keyword evidence="2 3" id="KW-0472">Membrane</keyword>
<comment type="similarity">
    <text evidence="1">Belongs to the GerABKA family.</text>
</comment>
<reference evidence="4" key="1">
    <citation type="submission" date="2022-03" db="EMBL/GenBank/DDBJ databases">
        <title>Draft Genome Sequence of Firmicute Strain S0AB, a Heterotrophic Iron/Sulfur-Oxidizing Extreme Acidophile.</title>
        <authorList>
            <person name="Vergara E."/>
            <person name="Pakostova E."/>
            <person name="Johnson D.B."/>
            <person name="Holmes D.S."/>
        </authorList>
    </citation>
    <scope>NUCLEOTIDE SEQUENCE</scope>
    <source>
        <strain evidence="4">S0AB</strain>
    </source>
</reference>
<protein>
    <submittedName>
        <fullName evidence="4">Spore germination protein B1</fullName>
    </submittedName>
</protein>
<comment type="caution">
    <text evidence="4">The sequence shown here is derived from an EMBL/GenBank/DDBJ whole genome shotgun (WGS) entry which is preliminary data.</text>
</comment>
<feature type="transmembrane region" description="Helical" evidence="3">
    <location>
        <begin position="380"/>
        <end position="399"/>
    </location>
</feature>
<dbReference type="GO" id="GO:0016020">
    <property type="term" value="C:membrane"/>
    <property type="evidence" value="ECO:0007669"/>
    <property type="project" value="InterPro"/>
</dbReference>
<evidence type="ECO:0000313" key="5">
    <source>
        <dbReference type="Proteomes" id="UP001139263"/>
    </source>
</evidence>
<dbReference type="PANTHER" id="PTHR22550">
    <property type="entry name" value="SPORE GERMINATION PROTEIN"/>
    <property type="match status" value="1"/>
</dbReference>
<dbReference type="PANTHER" id="PTHR22550:SF5">
    <property type="entry name" value="LEUCINE ZIPPER PROTEIN 4"/>
    <property type="match status" value="1"/>
</dbReference>
<name>A0A9X2AFV6_9BACL</name>
<evidence type="ECO:0000313" key="4">
    <source>
        <dbReference type="EMBL" id="MCI0184451.1"/>
    </source>
</evidence>
<dbReference type="EMBL" id="JALBUF010000014">
    <property type="protein sequence ID" value="MCI0184451.1"/>
    <property type="molecule type" value="Genomic_DNA"/>
</dbReference>
<feature type="transmembrane region" description="Helical" evidence="3">
    <location>
        <begin position="411"/>
        <end position="430"/>
    </location>
</feature>
<accession>A0A9X2AFV6</accession>
<dbReference type="InterPro" id="IPR050768">
    <property type="entry name" value="UPF0353/GerABKA_families"/>
</dbReference>